<keyword evidence="4" id="KW-1185">Reference proteome</keyword>
<keyword evidence="2" id="KW-0560">Oxidoreductase</keyword>
<dbReference type="AlphaFoldDB" id="A0AAJ3NTB3"/>
<accession>A0AAJ3NTB3</accession>
<sequence length="246" mass="25631">MDSLHLTGKTAVVTGASRGIGHAAAWYLSRLGADVVLTARTQQAADAAAAETVPGAVGFAAHATDADAAGQCIDFTLERFGRLDILVNNAATNAAYGPLVDQHYDGFRKTIDLNLWAPILWSSLAARAWMSAHGGTIVNTASLGGLTTEPNLGIYNVSKAALIHFTKQCAVELAPSVRVNAVAPGVVRTKLSEVLWRDREHAVADSLPLGRIGEPEDIGQAIAFLASDAAAWITGQVLVIDGGAIL</sequence>
<dbReference type="InterPro" id="IPR036291">
    <property type="entry name" value="NAD(P)-bd_dom_sf"/>
</dbReference>
<dbReference type="CDD" id="cd05233">
    <property type="entry name" value="SDR_c"/>
    <property type="match status" value="1"/>
</dbReference>
<dbReference type="SUPFAM" id="SSF51735">
    <property type="entry name" value="NAD(P)-binding Rossmann-fold domains"/>
    <property type="match status" value="1"/>
</dbReference>
<dbReference type="EMBL" id="LQPR01000005">
    <property type="protein sequence ID" value="ORW74922.1"/>
    <property type="molecule type" value="Genomic_DNA"/>
</dbReference>
<evidence type="ECO:0000256" key="1">
    <source>
        <dbReference type="ARBA" id="ARBA00006484"/>
    </source>
</evidence>
<dbReference type="Proteomes" id="UP000193387">
    <property type="component" value="Unassembled WGS sequence"/>
</dbReference>
<dbReference type="Pfam" id="PF13561">
    <property type="entry name" value="adh_short_C2"/>
    <property type="match status" value="1"/>
</dbReference>
<protein>
    <submittedName>
        <fullName evidence="3">3-ketoacyl-ACP reductase</fullName>
    </submittedName>
</protein>
<dbReference type="PRINTS" id="PR00081">
    <property type="entry name" value="GDHRDH"/>
</dbReference>
<organism evidence="3 4">
    <name type="scientific">Mycobacterium saskatchewanense</name>
    <dbReference type="NCBI Taxonomy" id="220927"/>
    <lineage>
        <taxon>Bacteria</taxon>
        <taxon>Bacillati</taxon>
        <taxon>Actinomycetota</taxon>
        <taxon>Actinomycetes</taxon>
        <taxon>Mycobacteriales</taxon>
        <taxon>Mycobacteriaceae</taxon>
        <taxon>Mycobacterium</taxon>
        <taxon>Mycobacterium simiae complex</taxon>
    </lineage>
</organism>
<comment type="caution">
    <text evidence="3">The sequence shown here is derived from an EMBL/GenBank/DDBJ whole genome shotgun (WGS) entry which is preliminary data.</text>
</comment>
<dbReference type="RefSeq" id="WP_085253894.1">
    <property type="nucleotide sequence ID" value="NZ_AP022573.1"/>
</dbReference>
<dbReference type="Gene3D" id="3.40.50.720">
    <property type="entry name" value="NAD(P)-binding Rossmann-like Domain"/>
    <property type="match status" value="1"/>
</dbReference>
<dbReference type="PANTHER" id="PTHR43943">
    <property type="entry name" value="DEHYDROGENASE/REDUCTASE (SDR FAMILY) MEMBER 4"/>
    <property type="match status" value="1"/>
</dbReference>
<dbReference type="FunFam" id="3.40.50.720:FF:000084">
    <property type="entry name" value="Short-chain dehydrogenase reductase"/>
    <property type="match status" value="1"/>
</dbReference>
<evidence type="ECO:0000313" key="3">
    <source>
        <dbReference type="EMBL" id="ORW74922.1"/>
    </source>
</evidence>
<proteinExistence type="inferred from homology"/>
<evidence type="ECO:0000313" key="4">
    <source>
        <dbReference type="Proteomes" id="UP000193387"/>
    </source>
</evidence>
<name>A0AAJ3NTB3_9MYCO</name>
<dbReference type="GO" id="GO:0016491">
    <property type="term" value="F:oxidoreductase activity"/>
    <property type="evidence" value="ECO:0007669"/>
    <property type="project" value="UniProtKB-KW"/>
</dbReference>
<comment type="similarity">
    <text evidence="1">Belongs to the short-chain dehydrogenases/reductases (SDR) family.</text>
</comment>
<dbReference type="PANTHER" id="PTHR43943:SF2">
    <property type="entry name" value="DEHYDROGENASE_REDUCTASE 4"/>
    <property type="match status" value="1"/>
</dbReference>
<dbReference type="PRINTS" id="PR00080">
    <property type="entry name" value="SDRFAMILY"/>
</dbReference>
<dbReference type="InterPro" id="IPR002347">
    <property type="entry name" value="SDR_fam"/>
</dbReference>
<gene>
    <name evidence="3" type="ORF">AWC23_03970</name>
</gene>
<dbReference type="NCBIfam" id="NF005559">
    <property type="entry name" value="PRK07231.1"/>
    <property type="match status" value="1"/>
</dbReference>
<evidence type="ECO:0000256" key="2">
    <source>
        <dbReference type="ARBA" id="ARBA00023002"/>
    </source>
</evidence>
<reference evidence="3 4" key="1">
    <citation type="submission" date="2016-01" db="EMBL/GenBank/DDBJ databases">
        <title>The new phylogeny of the genus Mycobacterium.</title>
        <authorList>
            <person name="Tarcisio F."/>
            <person name="Conor M."/>
            <person name="Antonella G."/>
            <person name="Elisabetta G."/>
            <person name="Giulia F.S."/>
            <person name="Sara T."/>
            <person name="Anna F."/>
            <person name="Clotilde B."/>
            <person name="Roberto B."/>
            <person name="Veronica D.S."/>
            <person name="Fabio R."/>
            <person name="Monica P."/>
            <person name="Olivier J."/>
            <person name="Enrico T."/>
            <person name="Nicola S."/>
        </authorList>
    </citation>
    <scope>NUCLEOTIDE SEQUENCE [LARGE SCALE GENOMIC DNA]</scope>
    <source>
        <strain evidence="3 4">DSM 44616</strain>
    </source>
</reference>